<evidence type="ECO:0000256" key="1">
    <source>
        <dbReference type="SAM" id="MobiDB-lite"/>
    </source>
</evidence>
<accession>A0A2R8ZVH1</accession>
<organism evidence="2 3">
    <name type="scientific">Pan paniscus</name>
    <name type="common">Pygmy chimpanzee</name>
    <name type="synonym">Bonobo</name>
    <dbReference type="NCBI Taxonomy" id="9597"/>
    <lineage>
        <taxon>Eukaryota</taxon>
        <taxon>Metazoa</taxon>
        <taxon>Chordata</taxon>
        <taxon>Craniata</taxon>
        <taxon>Vertebrata</taxon>
        <taxon>Euteleostomi</taxon>
        <taxon>Mammalia</taxon>
        <taxon>Eutheria</taxon>
        <taxon>Euarchontoglires</taxon>
        <taxon>Primates</taxon>
        <taxon>Haplorrhini</taxon>
        <taxon>Catarrhini</taxon>
        <taxon>Hominidae</taxon>
        <taxon>Pan</taxon>
    </lineage>
</organism>
<dbReference type="Proteomes" id="UP000240080">
    <property type="component" value="Unplaced"/>
</dbReference>
<keyword evidence="3" id="KW-1185">Reference proteome</keyword>
<feature type="region of interest" description="Disordered" evidence="1">
    <location>
        <begin position="29"/>
        <end position="59"/>
    </location>
</feature>
<dbReference type="Ensembl" id="ENSPPAT00000031187.1">
    <property type="protein sequence ID" value="ENSPPAP00000008551.1"/>
    <property type="gene ID" value="ENSPPAG00000027520.1"/>
</dbReference>
<reference evidence="2" key="2">
    <citation type="submission" date="2025-09" db="UniProtKB">
        <authorList>
            <consortium name="Ensembl"/>
        </authorList>
    </citation>
    <scope>IDENTIFICATION</scope>
</reference>
<feature type="compositionally biased region" description="Low complexity" evidence="1">
    <location>
        <begin position="37"/>
        <end position="51"/>
    </location>
</feature>
<dbReference type="GeneTree" id="ENSGT00910000147491"/>
<reference evidence="2" key="1">
    <citation type="submission" date="2025-08" db="UniProtKB">
        <authorList>
            <consortium name="Ensembl"/>
        </authorList>
    </citation>
    <scope>IDENTIFICATION</scope>
</reference>
<dbReference type="Bgee" id="ENSPPAG00000027520">
    <property type="expression patterns" value="Expressed in testis and 1 other cell type or tissue"/>
</dbReference>
<dbReference type="AlphaFoldDB" id="A0A2R8ZVH1"/>
<protein>
    <submittedName>
        <fullName evidence="2">Uncharacterized protein</fullName>
    </submittedName>
</protein>
<proteinExistence type="predicted"/>
<evidence type="ECO:0000313" key="2">
    <source>
        <dbReference type="Ensembl" id="ENSPPAP00000008551.1"/>
    </source>
</evidence>
<name>A0A2R8ZVH1_PANPA</name>
<evidence type="ECO:0000313" key="3">
    <source>
        <dbReference type="Proteomes" id="UP000240080"/>
    </source>
</evidence>
<sequence>PGRRCVVPGEEEGLTVVLNPRHQTSTLVRAPPGSCWSHSPVVRSPVSLSSRDTQARKDT</sequence>